<accession>A0A062VJH8</accession>
<dbReference type="Proteomes" id="UP000027100">
    <property type="component" value="Unassembled WGS sequence"/>
</dbReference>
<feature type="domain" description="Outer membrane protein beta-barrel" evidence="3">
    <location>
        <begin position="4"/>
        <end position="164"/>
    </location>
</feature>
<dbReference type="Pfam" id="PF13505">
    <property type="entry name" value="OMP_b-brl"/>
    <property type="match status" value="1"/>
</dbReference>
<organism evidence="4 5">
    <name type="scientific">Hyphomonas polymorpha PS728</name>
    <dbReference type="NCBI Taxonomy" id="1280954"/>
    <lineage>
        <taxon>Bacteria</taxon>
        <taxon>Pseudomonadati</taxon>
        <taxon>Pseudomonadota</taxon>
        <taxon>Alphaproteobacteria</taxon>
        <taxon>Hyphomonadales</taxon>
        <taxon>Hyphomonadaceae</taxon>
        <taxon>Hyphomonas</taxon>
    </lineage>
</organism>
<evidence type="ECO:0000259" key="3">
    <source>
        <dbReference type="Pfam" id="PF13505"/>
    </source>
</evidence>
<dbReference type="OrthoDB" id="7173051at2"/>
<keyword evidence="5" id="KW-1185">Reference proteome</keyword>
<dbReference type="AlphaFoldDB" id="A0A062VJH8"/>
<dbReference type="PATRIC" id="fig|1280954.3.peg.311"/>
<reference evidence="4 5" key="1">
    <citation type="journal article" date="2014" name="Antonie Van Leeuwenhoek">
        <title>Hyphomonas beringensis sp. nov. and Hyphomonas chukchiensis sp. nov., isolated from surface seawater of the Bering Sea and Chukchi Sea.</title>
        <authorList>
            <person name="Li C."/>
            <person name="Lai Q."/>
            <person name="Li G."/>
            <person name="Dong C."/>
            <person name="Wang J."/>
            <person name="Liao Y."/>
            <person name="Shao Z."/>
        </authorList>
    </citation>
    <scope>NUCLEOTIDE SEQUENCE [LARGE SCALE GENOMIC DNA]</scope>
    <source>
        <strain evidence="4 5">PS728</strain>
    </source>
</reference>
<evidence type="ECO:0000313" key="5">
    <source>
        <dbReference type="Proteomes" id="UP000027100"/>
    </source>
</evidence>
<dbReference type="InterPro" id="IPR011250">
    <property type="entry name" value="OMP/PagP_B-barrel"/>
</dbReference>
<dbReference type="InterPro" id="IPR027385">
    <property type="entry name" value="Beta-barrel_OMP"/>
</dbReference>
<name>A0A062VJH8_9PROT</name>
<evidence type="ECO:0000256" key="2">
    <source>
        <dbReference type="SAM" id="SignalP"/>
    </source>
</evidence>
<dbReference type="Gene3D" id="2.40.160.20">
    <property type="match status" value="1"/>
</dbReference>
<dbReference type="EMBL" id="ARYM01000001">
    <property type="protein sequence ID" value="KDA00666.1"/>
    <property type="molecule type" value="Genomic_DNA"/>
</dbReference>
<sequence>MKLALASLAVVLAATPAAFAQGDVEISGGYSNFDVGPAEVGALTGRGTYFFTNNFGVEGEASVGVKDDDFGVGKVELDHSLGAYGVMQAPVSDRVSLFGRLGYSSTELSANNPALSAAASDIKGVAYGVGAKFNASERFGIRGEFTKHEGDRNDADVVSIGGVMRF</sequence>
<keyword evidence="1 2" id="KW-0732">Signal</keyword>
<comment type="caution">
    <text evidence="4">The sequence shown here is derived from an EMBL/GenBank/DDBJ whole genome shotgun (WGS) entry which is preliminary data.</text>
</comment>
<evidence type="ECO:0000256" key="1">
    <source>
        <dbReference type="ARBA" id="ARBA00022729"/>
    </source>
</evidence>
<feature type="signal peptide" evidence="2">
    <location>
        <begin position="1"/>
        <end position="20"/>
    </location>
</feature>
<dbReference type="eggNOG" id="COG3637">
    <property type="taxonomic scope" value="Bacteria"/>
</dbReference>
<dbReference type="STRING" id="1280954.HPO_01515"/>
<feature type="chain" id="PRO_5001615738" description="Outer membrane protein beta-barrel domain-containing protein" evidence="2">
    <location>
        <begin position="21"/>
        <end position="166"/>
    </location>
</feature>
<proteinExistence type="predicted"/>
<evidence type="ECO:0000313" key="4">
    <source>
        <dbReference type="EMBL" id="KDA00666.1"/>
    </source>
</evidence>
<gene>
    <name evidence="4" type="ORF">HPO_01515</name>
</gene>
<dbReference type="SUPFAM" id="SSF56925">
    <property type="entry name" value="OMPA-like"/>
    <property type="match status" value="1"/>
</dbReference>
<protein>
    <recommendedName>
        <fullName evidence="3">Outer membrane protein beta-barrel domain-containing protein</fullName>
    </recommendedName>
</protein>
<dbReference type="RefSeq" id="WP_051612158.1">
    <property type="nucleotide sequence ID" value="NZ_ARYM01000001.1"/>
</dbReference>